<dbReference type="SUPFAM" id="SSF50370">
    <property type="entry name" value="Ricin B-like lectins"/>
    <property type="match status" value="1"/>
</dbReference>
<dbReference type="RefSeq" id="XP_030649066.1">
    <property type="nucleotide sequence ID" value="XM_030793206.1"/>
</dbReference>
<evidence type="ECO:0000256" key="3">
    <source>
        <dbReference type="SAM" id="SignalP"/>
    </source>
</evidence>
<dbReference type="InterPro" id="IPR000772">
    <property type="entry name" value="Ricin_B_lectin"/>
</dbReference>
<dbReference type="PROSITE" id="PS50231">
    <property type="entry name" value="RICIN_B_LECTIN"/>
    <property type="match status" value="1"/>
</dbReference>
<sequence>MMFQVWIALCLIWQGANSFMIHNTIESLCLEDSGNSDGVQLKRCSLDSEFQQWSWINEWFLMNAGTQKCLSAFHTDPVKTVPCDGLDSLQWQCRNHRLISQNRSLELSAERGQLTMSPRGKTTRWKSLDEGDICQDKLRSKRSSDEPNEFEFSESEDAGGVPGMTEEQKAFLRWYYRTEDPTSWKFAMLALSFAALLLGGVLFVTGMMASRSRKKIAKYKAAAAKAATPEAEELRVIAEVISEPKEGKDSYQSPLQDGNLVNQPAADMSETDGIKAGDIVVTWKDGNVSNLFSEVSAEAPEEEH</sequence>
<dbReference type="CDD" id="cd23385">
    <property type="entry name" value="beta-trefoil_Ricin_MRC-like"/>
    <property type="match status" value="1"/>
</dbReference>
<dbReference type="GO" id="GO:0005886">
    <property type="term" value="C:plasma membrane"/>
    <property type="evidence" value="ECO:0007669"/>
    <property type="project" value="InterPro"/>
</dbReference>
<evidence type="ECO:0000313" key="6">
    <source>
        <dbReference type="RefSeq" id="XP_030649066.1"/>
    </source>
</evidence>
<keyword evidence="2" id="KW-0472">Membrane</keyword>
<feature type="region of interest" description="Disordered" evidence="1">
    <location>
        <begin position="138"/>
        <end position="163"/>
    </location>
</feature>
<dbReference type="Gene3D" id="2.80.10.50">
    <property type="match status" value="1"/>
</dbReference>
<evidence type="ECO:0000256" key="1">
    <source>
        <dbReference type="SAM" id="MobiDB-lite"/>
    </source>
</evidence>
<dbReference type="InterPro" id="IPR035992">
    <property type="entry name" value="Ricin_B-like_lectins"/>
</dbReference>
<feature type="chain" id="PRO_5044642806" evidence="3">
    <location>
        <begin position="19"/>
        <end position="304"/>
    </location>
</feature>
<evidence type="ECO:0000313" key="7">
    <source>
        <dbReference type="RefSeq" id="XP_030649074.1"/>
    </source>
</evidence>
<dbReference type="GO" id="GO:0022857">
    <property type="term" value="F:transmembrane transporter activity"/>
    <property type="evidence" value="ECO:0007669"/>
    <property type="project" value="InterPro"/>
</dbReference>
<dbReference type="GO" id="GO:0015721">
    <property type="term" value="P:bile acid and bile salt transport"/>
    <property type="evidence" value="ECO:0007669"/>
    <property type="project" value="InterPro"/>
</dbReference>
<accession>A0A6J2WXR9</accession>
<feature type="signal peptide" evidence="3">
    <location>
        <begin position="1"/>
        <end position="18"/>
    </location>
</feature>
<dbReference type="Pfam" id="PF24562">
    <property type="entry name" value="CysR_MRC2_N"/>
    <property type="match status" value="1"/>
</dbReference>
<dbReference type="InterPro" id="IPR052678">
    <property type="entry name" value="OST-beta_subunit"/>
</dbReference>
<feature type="region of interest" description="Disordered" evidence="1">
    <location>
        <begin position="245"/>
        <end position="267"/>
    </location>
</feature>
<evidence type="ECO:0000256" key="2">
    <source>
        <dbReference type="SAM" id="Phobius"/>
    </source>
</evidence>
<dbReference type="Proteomes" id="UP000504632">
    <property type="component" value="Chromosome 2"/>
</dbReference>
<dbReference type="RefSeq" id="XP_030649074.1">
    <property type="nucleotide sequence ID" value="XM_030793214.1"/>
</dbReference>
<keyword evidence="2" id="KW-0812">Transmembrane</keyword>
<dbReference type="InterPro" id="IPR029387">
    <property type="entry name" value="OSTbeta"/>
</dbReference>
<reference evidence="6 7" key="1">
    <citation type="submission" date="2025-04" db="UniProtKB">
        <authorList>
            <consortium name="RefSeq"/>
        </authorList>
    </citation>
    <scope>IDENTIFICATION</scope>
</reference>
<keyword evidence="3" id="KW-0732">Signal</keyword>
<dbReference type="PANTHER" id="PTHR36129">
    <property type="entry name" value="ORGANIC SOLUTE TRANSPORTER SUBUNIT BETA-RELATED"/>
    <property type="match status" value="1"/>
</dbReference>
<feature type="transmembrane region" description="Helical" evidence="2">
    <location>
        <begin position="186"/>
        <end position="209"/>
    </location>
</feature>
<keyword evidence="2" id="KW-1133">Transmembrane helix</keyword>
<dbReference type="PANTHER" id="PTHR36129:SF3">
    <property type="match status" value="1"/>
</dbReference>
<dbReference type="OrthoDB" id="8959236at2759"/>
<organism evidence="5 7">
    <name type="scientific">Chanos chanos</name>
    <name type="common">Milkfish</name>
    <name type="synonym">Mugil chanos</name>
    <dbReference type="NCBI Taxonomy" id="29144"/>
    <lineage>
        <taxon>Eukaryota</taxon>
        <taxon>Metazoa</taxon>
        <taxon>Chordata</taxon>
        <taxon>Craniata</taxon>
        <taxon>Vertebrata</taxon>
        <taxon>Euteleostomi</taxon>
        <taxon>Actinopterygii</taxon>
        <taxon>Neopterygii</taxon>
        <taxon>Teleostei</taxon>
        <taxon>Ostariophysi</taxon>
        <taxon>Gonorynchiformes</taxon>
        <taxon>Chanidae</taxon>
        <taxon>Chanos</taxon>
    </lineage>
</organism>
<dbReference type="SMART" id="SM00458">
    <property type="entry name" value="RICIN"/>
    <property type="match status" value="1"/>
</dbReference>
<gene>
    <name evidence="6 7" type="primary">LOC115829150</name>
</gene>
<feature type="compositionally biased region" description="Polar residues" evidence="1">
    <location>
        <begin position="250"/>
        <end position="262"/>
    </location>
</feature>
<feature type="domain" description="Ricin B lectin" evidence="4">
    <location>
        <begin position="17"/>
        <end position="128"/>
    </location>
</feature>
<dbReference type="GeneID" id="115829150"/>
<dbReference type="GO" id="GO:0046982">
    <property type="term" value="F:protein heterodimerization activity"/>
    <property type="evidence" value="ECO:0007669"/>
    <property type="project" value="InterPro"/>
</dbReference>
<feature type="compositionally biased region" description="Acidic residues" evidence="1">
    <location>
        <begin position="146"/>
        <end position="157"/>
    </location>
</feature>
<proteinExistence type="predicted"/>
<evidence type="ECO:0000313" key="5">
    <source>
        <dbReference type="Proteomes" id="UP000504632"/>
    </source>
</evidence>
<dbReference type="AlphaFoldDB" id="A0A6J2WXR9"/>
<protein>
    <submittedName>
        <fullName evidence="6 7">Uncharacterized protein LOC115829150</fullName>
    </submittedName>
</protein>
<name>A0A6J2WXR9_CHACN</name>
<keyword evidence="5" id="KW-1185">Reference proteome</keyword>
<dbReference type="Pfam" id="PF15048">
    <property type="entry name" value="OSTbeta"/>
    <property type="match status" value="1"/>
</dbReference>
<evidence type="ECO:0000259" key="4">
    <source>
        <dbReference type="SMART" id="SM00458"/>
    </source>
</evidence>